<dbReference type="GeneID" id="28739285"/>
<feature type="region of interest" description="Disordered" evidence="1">
    <location>
        <begin position="61"/>
        <end position="80"/>
    </location>
</feature>
<gene>
    <name evidence="2" type="ORF">AB675_7066</name>
</gene>
<evidence type="ECO:0000313" key="3">
    <source>
        <dbReference type="Proteomes" id="UP000038010"/>
    </source>
</evidence>
<proteinExistence type="predicted"/>
<evidence type="ECO:0000313" key="2">
    <source>
        <dbReference type="EMBL" id="KPI43192.1"/>
    </source>
</evidence>
<name>A0A0N1HDP6_9EURO</name>
<protein>
    <submittedName>
        <fullName evidence="2">Uncharacterized protein</fullName>
    </submittedName>
</protein>
<keyword evidence="3" id="KW-1185">Reference proteome</keyword>
<comment type="caution">
    <text evidence="2">The sequence shown here is derived from an EMBL/GenBank/DDBJ whole genome shotgun (WGS) entry which is preliminary data.</text>
</comment>
<dbReference type="RefSeq" id="XP_018003155.1">
    <property type="nucleotide sequence ID" value="XM_018147405.1"/>
</dbReference>
<dbReference type="Proteomes" id="UP000038010">
    <property type="component" value="Unassembled WGS sequence"/>
</dbReference>
<feature type="region of interest" description="Disordered" evidence="1">
    <location>
        <begin position="93"/>
        <end position="160"/>
    </location>
</feature>
<organism evidence="2 3">
    <name type="scientific">Cyphellophora attinorum</name>
    <dbReference type="NCBI Taxonomy" id="1664694"/>
    <lineage>
        <taxon>Eukaryota</taxon>
        <taxon>Fungi</taxon>
        <taxon>Dikarya</taxon>
        <taxon>Ascomycota</taxon>
        <taxon>Pezizomycotina</taxon>
        <taxon>Eurotiomycetes</taxon>
        <taxon>Chaetothyriomycetidae</taxon>
        <taxon>Chaetothyriales</taxon>
        <taxon>Cyphellophoraceae</taxon>
        <taxon>Cyphellophora</taxon>
    </lineage>
</organism>
<dbReference type="VEuPathDB" id="FungiDB:AB675_7066"/>
<sequence>MDQPASSERPKRKLEFTIKLSGTIEVLDNEDTKTVASAFLEQYSNGAHEVDSFIVYDRSRRSITETPDPRQYRNREPSSRSFKLERMVDRALKKSKTDPTVDDAVDVLKPTPFNHPTLTSLDRTSPKSINIKVDPNEVPTIGWHSARPSSQPPAQRSRGM</sequence>
<reference evidence="2 3" key="1">
    <citation type="submission" date="2015-06" db="EMBL/GenBank/DDBJ databases">
        <title>Draft genome of the ant-associated black yeast Phialophora attae CBS 131958.</title>
        <authorList>
            <person name="Moreno L.F."/>
            <person name="Stielow B.J."/>
            <person name="de Hoog S."/>
            <person name="Vicente V.A."/>
            <person name="Weiss V.A."/>
            <person name="de Vries M."/>
            <person name="Cruz L.M."/>
            <person name="Souza E.M."/>
        </authorList>
    </citation>
    <scope>NUCLEOTIDE SEQUENCE [LARGE SCALE GENOMIC DNA]</scope>
    <source>
        <strain evidence="2 3">CBS 131958</strain>
    </source>
</reference>
<feature type="compositionally biased region" description="Polar residues" evidence="1">
    <location>
        <begin position="114"/>
        <end position="128"/>
    </location>
</feature>
<evidence type="ECO:0000256" key="1">
    <source>
        <dbReference type="SAM" id="MobiDB-lite"/>
    </source>
</evidence>
<dbReference type="EMBL" id="LFJN01000005">
    <property type="protein sequence ID" value="KPI43192.1"/>
    <property type="molecule type" value="Genomic_DNA"/>
</dbReference>
<dbReference type="AlphaFoldDB" id="A0A0N1HDP6"/>
<accession>A0A0N1HDP6</accession>